<dbReference type="PROSITE" id="PS50056">
    <property type="entry name" value="TYR_PHOSPHATASE_2"/>
    <property type="match status" value="1"/>
</dbReference>
<dbReference type="InterPro" id="IPR000340">
    <property type="entry name" value="Dual-sp_phosphatase_cat-dom"/>
</dbReference>
<dbReference type="GO" id="GO:0005983">
    <property type="term" value="P:starch catabolic process"/>
    <property type="evidence" value="ECO:0007669"/>
    <property type="project" value="TreeGrafter"/>
</dbReference>
<dbReference type="GO" id="GO:0019203">
    <property type="term" value="F:carbohydrate phosphatase activity"/>
    <property type="evidence" value="ECO:0007669"/>
    <property type="project" value="TreeGrafter"/>
</dbReference>
<dbReference type="GO" id="GO:0009507">
    <property type="term" value="C:chloroplast"/>
    <property type="evidence" value="ECO:0007669"/>
    <property type="project" value="TreeGrafter"/>
</dbReference>
<dbReference type="PANTHER" id="PTHR46642">
    <property type="entry name" value="DUAL SPECIFICITY PHOSPHATASE, SUBGROUP, CATALYTIC DOMAIN"/>
    <property type="match status" value="1"/>
</dbReference>
<dbReference type="InterPro" id="IPR052832">
    <property type="entry name" value="Starch-Glucan_Phosphatase"/>
</dbReference>
<dbReference type="EMBL" id="HBEQ01002493">
    <property type="protein sequence ID" value="CAD8514524.1"/>
    <property type="molecule type" value="Transcribed_RNA"/>
</dbReference>
<dbReference type="Gene3D" id="3.90.190.10">
    <property type="entry name" value="Protein tyrosine phosphatase superfamily"/>
    <property type="match status" value="1"/>
</dbReference>
<sequence length="333" mass="36071">MASQCFASTLAAAPVARLARRSRAPLAAPRPSRRSLTIAAASATEKDDEALASESAGAKKRDEESKAAGIQERRPPRGGEAPPPGKWEWTLNWDPVVYDEVNAAPLTAPTEAELDAAGCVIGSCPRTPSDVDRLIDEGGVEAIICLQCELCHGALMIDWEPIRARALERGVPIVRVSVRDFDRLDQAKMLPEMVRKLALFRAMGKRTYVHCTAGINRASLTVLGYLTFVEGMTYDQALAIVRESRPQANPYAVSWEIARERLLAGRTEDVYLYTQVELGGNSIEEGGDWIKRDLESASIGVIQSIFNRGVEADLSFTAALTDMCAAAIKAGGK</sequence>
<feature type="compositionally biased region" description="Low complexity" evidence="1">
    <location>
        <begin position="24"/>
        <end position="36"/>
    </location>
</feature>
<evidence type="ECO:0000259" key="2">
    <source>
        <dbReference type="PROSITE" id="PS50056"/>
    </source>
</evidence>
<accession>A0A7S0I9D5</accession>
<organism evidence="3">
    <name type="scientific">Micromonas pusilla</name>
    <name type="common">Picoplanktonic green alga</name>
    <name type="synonym">Chromulina pusilla</name>
    <dbReference type="NCBI Taxonomy" id="38833"/>
    <lineage>
        <taxon>Eukaryota</taxon>
        <taxon>Viridiplantae</taxon>
        <taxon>Chlorophyta</taxon>
        <taxon>Mamiellophyceae</taxon>
        <taxon>Mamiellales</taxon>
        <taxon>Mamiellaceae</taxon>
        <taxon>Micromonas</taxon>
    </lineage>
</organism>
<feature type="compositionally biased region" description="Basic and acidic residues" evidence="1">
    <location>
        <begin position="57"/>
        <end position="77"/>
    </location>
</feature>
<dbReference type="GO" id="GO:2001070">
    <property type="term" value="F:starch binding"/>
    <property type="evidence" value="ECO:0007669"/>
    <property type="project" value="TreeGrafter"/>
</dbReference>
<dbReference type="InterPro" id="IPR000387">
    <property type="entry name" value="Tyr_Pase_dom"/>
</dbReference>
<proteinExistence type="predicted"/>
<dbReference type="AlphaFoldDB" id="A0A7S0I9D5"/>
<reference evidence="3" key="1">
    <citation type="submission" date="2021-01" db="EMBL/GenBank/DDBJ databases">
        <authorList>
            <person name="Corre E."/>
            <person name="Pelletier E."/>
            <person name="Niang G."/>
            <person name="Scheremetjew M."/>
            <person name="Finn R."/>
            <person name="Kale V."/>
            <person name="Holt S."/>
            <person name="Cochrane G."/>
            <person name="Meng A."/>
            <person name="Brown T."/>
            <person name="Cohen L."/>
        </authorList>
    </citation>
    <scope>NUCLEOTIDE SEQUENCE</scope>
    <source>
        <strain evidence="3">CCMP1723</strain>
    </source>
</reference>
<dbReference type="SUPFAM" id="SSF52799">
    <property type="entry name" value="(Phosphotyrosine protein) phosphatases II"/>
    <property type="match status" value="1"/>
</dbReference>
<dbReference type="InterPro" id="IPR029021">
    <property type="entry name" value="Prot-tyrosine_phosphatase-like"/>
</dbReference>
<gene>
    <name evidence="3" type="ORF">MCOM1403_LOCUS1949</name>
</gene>
<protein>
    <recommendedName>
        <fullName evidence="2">Tyrosine specific protein phosphatases domain-containing protein</fullName>
    </recommendedName>
</protein>
<evidence type="ECO:0000256" key="1">
    <source>
        <dbReference type="SAM" id="MobiDB-lite"/>
    </source>
</evidence>
<name>A0A7S0I9D5_MICPS</name>
<feature type="region of interest" description="Disordered" evidence="1">
    <location>
        <begin position="18"/>
        <end position="86"/>
    </location>
</feature>
<dbReference type="Pfam" id="PF00782">
    <property type="entry name" value="DSPc"/>
    <property type="match status" value="1"/>
</dbReference>
<evidence type="ECO:0000313" key="3">
    <source>
        <dbReference type="EMBL" id="CAD8514524.1"/>
    </source>
</evidence>
<dbReference type="PANTHER" id="PTHR46642:SF8">
    <property type="entry name" value="DUAL SPECIFICITY PROTEIN PHOSPHATASE FAMILY PROTEIN"/>
    <property type="match status" value="1"/>
</dbReference>
<feature type="domain" description="Tyrosine specific protein phosphatases" evidence="2">
    <location>
        <begin position="188"/>
        <end position="246"/>
    </location>
</feature>